<organism evidence="1 2">
    <name type="scientific">Penicillium citrinum</name>
    <dbReference type="NCBI Taxonomy" id="5077"/>
    <lineage>
        <taxon>Eukaryota</taxon>
        <taxon>Fungi</taxon>
        <taxon>Dikarya</taxon>
        <taxon>Ascomycota</taxon>
        <taxon>Pezizomycotina</taxon>
        <taxon>Eurotiomycetes</taxon>
        <taxon>Eurotiomycetidae</taxon>
        <taxon>Eurotiales</taxon>
        <taxon>Aspergillaceae</taxon>
        <taxon>Penicillium</taxon>
    </lineage>
</organism>
<proteinExistence type="predicted"/>
<dbReference type="EMBL" id="JAPQKT010000009">
    <property type="protein sequence ID" value="KAJ5222028.1"/>
    <property type="molecule type" value="Genomic_DNA"/>
</dbReference>
<dbReference type="RefSeq" id="XP_056496951.1">
    <property type="nucleotide sequence ID" value="XM_056649820.1"/>
</dbReference>
<dbReference type="Proteomes" id="UP001147733">
    <property type="component" value="Unassembled WGS sequence"/>
</dbReference>
<reference evidence="1" key="1">
    <citation type="submission" date="2022-11" db="EMBL/GenBank/DDBJ databases">
        <authorList>
            <person name="Petersen C."/>
        </authorList>
    </citation>
    <scope>NUCLEOTIDE SEQUENCE</scope>
    <source>
        <strain evidence="1">IBT 23319</strain>
    </source>
</reference>
<evidence type="ECO:0000313" key="2">
    <source>
        <dbReference type="Proteomes" id="UP001147733"/>
    </source>
</evidence>
<dbReference type="AlphaFoldDB" id="A0A9W9NLL4"/>
<dbReference type="GeneID" id="81388987"/>
<reference evidence="1" key="2">
    <citation type="journal article" date="2023" name="IMA Fungus">
        <title>Comparative genomic study of the Penicillium genus elucidates a diverse pangenome and 15 lateral gene transfer events.</title>
        <authorList>
            <person name="Petersen C."/>
            <person name="Sorensen T."/>
            <person name="Nielsen M.R."/>
            <person name="Sondergaard T.E."/>
            <person name="Sorensen J.L."/>
            <person name="Fitzpatrick D.A."/>
            <person name="Frisvad J.C."/>
            <person name="Nielsen K.L."/>
        </authorList>
    </citation>
    <scope>NUCLEOTIDE SEQUENCE</scope>
    <source>
        <strain evidence="1">IBT 23319</strain>
    </source>
</reference>
<protein>
    <submittedName>
        <fullName evidence="1">Uncharacterized protein</fullName>
    </submittedName>
</protein>
<evidence type="ECO:0000313" key="1">
    <source>
        <dbReference type="EMBL" id="KAJ5222028.1"/>
    </source>
</evidence>
<name>A0A9W9NLL4_PENCI</name>
<sequence>MSTQTPKSVAGPIKDPVYVPGTETKKRTPYRLLVSHFTWPDVCTQMQVRYTCGHTIGGEFLKCQKHFVREDERCASCKIQYVEAKLSPHKCRTCLHTPDGL</sequence>
<accession>A0A9W9NLL4</accession>
<comment type="caution">
    <text evidence="1">The sequence shown here is derived from an EMBL/GenBank/DDBJ whole genome shotgun (WGS) entry which is preliminary data.</text>
</comment>
<gene>
    <name evidence="1" type="ORF">N7469_010915</name>
</gene>
<keyword evidence="2" id="KW-1185">Reference proteome</keyword>
<dbReference type="OrthoDB" id="4500639at2759"/>